<name>A0A8T0FQV3_ARGBR</name>
<evidence type="ECO:0000313" key="2">
    <source>
        <dbReference type="EMBL" id="KAF8792029.1"/>
    </source>
</evidence>
<reference evidence="2" key="1">
    <citation type="journal article" date="2020" name="bioRxiv">
        <title>Chromosome-level reference genome of the European wasp spider Argiope bruennichi: a resource for studies on range expansion and evolutionary adaptation.</title>
        <authorList>
            <person name="Sheffer M.M."/>
            <person name="Hoppe A."/>
            <person name="Krehenwinkel H."/>
            <person name="Uhl G."/>
            <person name="Kuss A.W."/>
            <person name="Jensen L."/>
            <person name="Jensen C."/>
            <person name="Gillespie R.G."/>
            <person name="Hoff K.J."/>
            <person name="Prost S."/>
        </authorList>
    </citation>
    <scope>NUCLEOTIDE SEQUENCE</scope>
</reference>
<reference evidence="2" key="2">
    <citation type="submission" date="2020-06" db="EMBL/GenBank/DDBJ databases">
        <authorList>
            <person name="Sheffer M."/>
        </authorList>
    </citation>
    <scope>NUCLEOTIDE SEQUENCE</scope>
</reference>
<protein>
    <submittedName>
        <fullName evidence="2">Uncharacterized protein</fullName>
    </submittedName>
</protein>
<accession>A0A8T0FQV3</accession>
<dbReference type="Proteomes" id="UP000807504">
    <property type="component" value="Unassembled WGS sequence"/>
</dbReference>
<feature type="region of interest" description="Disordered" evidence="1">
    <location>
        <begin position="63"/>
        <end position="87"/>
    </location>
</feature>
<evidence type="ECO:0000256" key="1">
    <source>
        <dbReference type="SAM" id="MobiDB-lite"/>
    </source>
</evidence>
<proteinExistence type="predicted"/>
<feature type="compositionally biased region" description="Polar residues" evidence="1">
    <location>
        <begin position="65"/>
        <end position="81"/>
    </location>
</feature>
<gene>
    <name evidence="2" type="ORF">HNY73_003680</name>
</gene>
<sequence length="197" mass="21602">MGPSVAHGTGLAQCPTHLGAILGSPPMTQDAPKDTWRRCNAYNRRRRCKHPIHELQSLARAGGSIPTSVKSGSALRSTGTTCGRELEDTFRPHPRAIRPTSSNPTHRPLGELSCPPGCDWPREAYHLGPTGERSKTRGRVTSDGLSERELSDTPNPFLHCWRAVLAGKQTISPLCVDHLSSAQRYLPNLIIQLQRFS</sequence>
<evidence type="ECO:0000313" key="3">
    <source>
        <dbReference type="Proteomes" id="UP000807504"/>
    </source>
</evidence>
<dbReference type="EMBL" id="JABXBU010000003">
    <property type="protein sequence ID" value="KAF8792029.1"/>
    <property type="molecule type" value="Genomic_DNA"/>
</dbReference>
<organism evidence="2 3">
    <name type="scientific">Argiope bruennichi</name>
    <name type="common">Wasp spider</name>
    <name type="synonym">Aranea bruennichi</name>
    <dbReference type="NCBI Taxonomy" id="94029"/>
    <lineage>
        <taxon>Eukaryota</taxon>
        <taxon>Metazoa</taxon>
        <taxon>Ecdysozoa</taxon>
        <taxon>Arthropoda</taxon>
        <taxon>Chelicerata</taxon>
        <taxon>Arachnida</taxon>
        <taxon>Araneae</taxon>
        <taxon>Araneomorphae</taxon>
        <taxon>Entelegynae</taxon>
        <taxon>Araneoidea</taxon>
        <taxon>Araneidae</taxon>
        <taxon>Argiope</taxon>
    </lineage>
</organism>
<feature type="region of interest" description="Disordered" evidence="1">
    <location>
        <begin position="125"/>
        <end position="150"/>
    </location>
</feature>
<keyword evidence="3" id="KW-1185">Reference proteome</keyword>
<comment type="caution">
    <text evidence="2">The sequence shown here is derived from an EMBL/GenBank/DDBJ whole genome shotgun (WGS) entry which is preliminary data.</text>
</comment>
<dbReference type="AlphaFoldDB" id="A0A8T0FQV3"/>